<dbReference type="Pfam" id="PF08167">
    <property type="entry name" value="RIX1"/>
    <property type="match status" value="1"/>
</dbReference>
<comment type="similarity">
    <text evidence="2">Belongs to the RIX1/PELP1 family.</text>
</comment>
<feature type="compositionally biased region" description="Low complexity" evidence="5">
    <location>
        <begin position="789"/>
        <end position="803"/>
    </location>
</feature>
<feature type="region of interest" description="Disordered" evidence="5">
    <location>
        <begin position="664"/>
        <end position="700"/>
    </location>
</feature>
<feature type="compositionally biased region" description="Acidic residues" evidence="5">
    <location>
        <begin position="809"/>
        <end position="822"/>
    </location>
</feature>
<keyword evidence="8" id="KW-1185">Reference proteome</keyword>
<feature type="compositionally biased region" description="Low complexity" evidence="5">
    <location>
        <begin position="685"/>
        <end position="700"/>
    </location>
</feature>
<keyword evidence="4" id="KW-0539">Nucleus</keyword>
<dbReference type="PANTHER" id="PTHR34105:SF1">
    <property type="entry name" value="PROLINE-, GLUTAMIC ACID- AND LEUCINE-RICH PROTEIN 1"/>
    <property type="match status" value="1"/>
</dbReference>
<dbReference type="PANTHER" id="PTHR34105">
    <property type="entry name" value="PROLINE-, GLUTAMIC ACID- AND LEUCINE-RICH PROTEIN 1"/>
    <property type="match status" value="1"/>
</dbReference>
<reference evidence="7" key="1">
    <citation type="submission" date="2022-07" db="EMBL/GenBank/DDBJ databases">
        <title>Phylogenomic reconstructions and comparative analyses of Kickxellomycotina fungi.</title>
        <authorList>
            <person name="Reynolds N.K."/>
            <person name="Stajich J.E."/>
            <person name="Barry K."/>
            <person name="Grigoriev I.V."/>
            <person name="Crous P."/>
            <person name="Smith M.E."/>
        </authorList>
    </citation>
    <scope>NUCLEOTIDE SEQUENCE</scope>
    <source>
        <strain evidence="7">NBRC 105413</strain>
    </source>
</reference>
<evidence type="ECO:0000256" key="4">
    <source>
        <dbReference type="ARBA" id="ARBA00023242"/>
    </source>
</evidence>
<evidence type="ECO:0000313" key="7">
    <source>
        <dbReference type="EMBL" id="KAJ1648384.1"/>
    </source>
</evidence>
<comment type="subcellular location">
    <subcellularLocation>
        <location evidence="1">Nucleus</location>
    </subcellularLocation>
</comment>
<feature type="compositionally biased region" description="Polar residues" evidence="5">
    <location>
        <begin position="664"/>
        <end position="676"/>
    </location>
</feature>
<dbReference type="EMBL" id="JANBOH010000006">
    <property type="protein sequence ID" value="KAJ1648384.1"/>
    <property type="molecule type" value="Genomic_DNA"/>
</dbReference>
<evidence type="ECO:0000256" key="2">
    <source>
        <dbReference type="ARBA" id="ARBA00010511"/>
    </source>
</evidence>
<protein>
    <recommendedName>
        <fullName evidence="3">Pre-rRNA-processing protein RIX1</fullName>
    </recommendedName>
</protein>
<dbReference type="SUPFAM" id="SSF48371">
    <property type="entry name" value="ARM repeat"/>
    <property type="match status" value="1"/>
</dbReference>
<dbReference type="GO" id="GO:0005634">
    <property type="term" value="C:nucleus"/>
    <property type="evidence" value="ECO:0007669"/>
    <property type="project" value="UniProtKB-SubCell"/>
</dbReference>
<evidence type="ECO:0000259" key="6">
    <source>
        <dbReference type="Pfam" id="PF08167"/>
    </source>
</evidence>
<dbReference type="Proteomes" id="UP001145021">
    <property type="component" value="Unassembled WGS sequence"/>
</dbReference>
<comment type="caution">
    <text evidence="7">The sequence shown here is derived from an EMBL/GenBank/DDBJ whole genome shotgun (WGS) entry which is preliminary data.</text>
</comment>
<name>A0A9W7XS53_9FUNG</name>
<dbReference type="GO" id="GO:0006364">
    <property type="term" value="P:rRNA processing"/>
    <property type="evidence" value="ECO:0007669"/>
    <property type="project" value="TreeGrafter"/>
</dbReference>
<evidence type="ECO:0000256" key="1">
    <source>
        <dbReference type="ARBA" id="ARBA00004123"/>
    </source>
</evidence>
<feature type="region of interest" description="Disordered" evidence="5">
    <location>
        <begin position="781"/>
        <end position="835"/>
    </location>
</feature>
<dbReference type="AlphaFoldDB" id="A0A9W7XS53"/>
<dbReference type="InterPro" id="IPR012583">
    <property type="entry name" value="RIX1_N"/>
</dbReference>
<evidence type="ECO:0000256" key="5">
    <source>
        <dbReference type="SAM" id="MobiDB-lite"/>
    </source>
</evidence>
<evidence type="ECO:0000313" key="8">
    <source>
        <dbReference type="Proteomes" id="UP001145021"/>
    </source>
</evidence>
<sequence length="835" mass="89777">MDASVSRAERTLSLLTTTYLANTDAVKTNVAVVVDTVLSQNLFVHIGQPGISVETAKKYDNAVNKWLARINSLTIGKTSESRVAGVILMKHTALQSSSLLLDNAAKWTTNVLNIIGKTEITPVYKAALQTLLVFMDIVREVPTLYREIASAQVPRMDQAILALADKNTDLVDTVLEILTFSASWFPTLFRPSIDKTEALCLRLLDGSMARTHVNTCSVAAQCLASLSVVGGKMTVEERWFQYTQLALGTIDLCIDHIMCKPSAESELNGSARHFEFAPFADNFIISIPQAVDRITSMTELLIALLSRPIDADIPIPADSLVSIASKLALIPLRVASAKSARAEFDLIPMLAPEIQRSSIRILATLAIALGNCMLPFLSAVARIVAIINTRHISSPATVVALHCLVQLYVQRYDYGFVVFLSKDFLESTILQDISVQSKHQANATTATVQASALNTSGGSKKRGGNGKVRAAEIPAGAEDLQKNSIHWTDVVNAGIKTITALLCHTPTVVSSSARTKLDAQILTLLMIDMIGGMEISFASRQTESSCKAALYECLEASVLSPDPWQKAILPHSLTVFNAGLSDSSPHVRNICLRAINAIEPLVHSRLPAQLRAPDTEKSYESEMTVPRAMFSDESTINRALTGMVIAESAEADLLNAKRYKQSETTEFQSQPQSQVSFAEETSHQTRSSSRTMPTTTTKTSFASVSATNSVSADAADSLSKSIIAHAETEARGDSSKPEISFASFATQPIQPAAATVTATSAAIQNSSFSAAPAMAADLSSTEAKHDMSAKTANATKNATTSSHTKNDNDANETDGFDNDEIPDIVMEGSDSEDED</sequence>
<proteinExistence type="inferred from homology"/>
<dbReference type="InterPro" id="IPR016024">
    <property type="entry name" value="ARM-type_fold"/>
</dbReference>
<accession>A0A9W7XS53</accession>
<feature type="domain" description="Pre-rRNA-processing protein RIX1 N-terminal" evidence="6">
    <location>
        <begin position="40"/>
        <end position="208"/>
    </location>
</feature>
<organism evidence="7 8">
    <name type="scientific">Coemansia asiatica</name>
    <dbReference type="NCBI Taxonomy" id="1052880"/>
    <lineage>
        <taxon>Eukaryota</taxon>
        <taxon>Fungi</taxon>
        <taxon>Fungi incertae sedis</taxon>
        <taxon>Zoopagomycota</taxon>
        <taxon>Kickxellomycotina</taxon>
        <taxon>Kickxellomycetes</taxon>
        <taxon>Kickxellales</taxon>
        <taxon>Kickxellaceae</taxon>
        <taxon>Coemansia</taxon>
    </lineage>
</organism>
<evidence type="ECO:0000256" key="3">
    <source>
        <dbReference type="ARBA" id="ARBA00021502"/>
    </source>
</evidence>
<gene>
    <name evidence="7" type="ORF">LPJ64_000333</name>
</gene>